<dbReference type="InterPro" id="IPR011993">
    <property type="entry name" value="PH-like_dom_sf"/>
</dbReference>
<dbReference type="InterPro" id="IPR050302">
    <property type="entry name" value="Rab_GAP_TBC_domain"/>
</dbReference>
<dbReference type="EMBL" id="UPTC01000309">
    <property type="protein sequence ID" value="VBB27918.1"/>
    <property type="molecule type" value="Genomic_DNA"/>
</dbReference>
<keyword evidence="5" id="KW-1185">Reference proteome</keyword>
<dbReference type="AlphaFoldDB" id="A0A498SFN4"/>
<dbReference type="PANTHER" id="PTHR47219">
    <property type="entry name" value="RAB GTPASE-ACTIVATING PROTEIN 1-LIKE"/>
    <property type="match status" value="1"/>
</dbReference>
<protein>
    <recommendedName>
        <fullName evidence="6">Rab-GAP TBC domain-containing protein</fullName>
    </recommendedName>
</protein>
<dbReference type="SMART" id="SM00233">
    <property type="entry name" value="PH"/>
    <property type="match status" value="1"/>
</dbReference>
<dbReference type="Pfam" id="PF00169">
    <property type="entry name" value="PH"/>
    <property type="match status" value="1"/>
</dbReference>
<dbReference type="PANTHER" id="PTHR47219:SF20">
    <property type="entry name" value="TBC1 DOMAIN FAMILY MEMBER 2B"/>
    <property type="match status" value="1"/>
</dbReference>
<proteinExistence type="predicted"/>
<dbReference type="OrthoDB" id="294251at2759"/>
<dbReference type="SMART" id="SM00164">
    <property type="entry name" value="TBC"/>
    <property type="match status" value="1"/>
</dbReference>
<evidence type="ECO:0000313" key="5">
    <source>
        <dbReference type="Proteomes" id="UP000276991"/>
    </source>
</evidence>
<dbReference type="InterPro" id="IPR035969">
    <property type="entry name" value="Rab-GAP_TBC_sf"/>
</dbReference>
<gene>
    <name evidence="4" type="ORF">NAV_LOCUS2748</name>
</gene>
<keyword evidence="1" id="KW-0175">Coiled coil</keyword>
<evidence type="ECO:0000256" key="1">
    <source>
        <dbReference type="SAM" id="Coils"/>
    </source>
</evidence>
<dbReference type="Proteomes" id="UP000276991">
    <property type="component" value="Unassembled WGS sequence"/>
</dbReference>
<dbReference type="FunFam" id="1.10.8.270:FF:000052">
    <property type="entry name" value="Predicted protein"/>
    <property type="match status" value="1"/>
</dbReference>
<dbReference type="GO" id="GO:0031267">
    <property type="term" value="F:small GTPase binding"/>
    <property type="evidence" value="ECO:0007669"/>
    <property type="project" value="TreeGrafter"/>
</dbReference>
<dbReference type="InterPro" id="IPR001849">
    <property type="entry name" value="PH_domain"/>
</dbReference>
<sequence length="918" mass="105529">MMPVDDDRPTKSRMPKRLSGYINRIEQRTIGGPCKRRYWFVLSDDSPYLYWYKNKGDISCTGRVPLSGAAFTFDPRETGRFEIQVTDQNLLFSVNNEIHVLETADNKSRVQWLQRLQSNRRRHYERENIDNILKVEIVSLSSHSLSGNDHSTESSSNAEIKNLEEGEDMMVIDGPPDEKSLEDEINDAAQSVFYLNSDGELNAKSLEMPIPVSPNTDILKSAEELIEKITEETQAKAKVLEQPAKKVIGKAKATLRKKEEKKGRERTEKMDNGFQAGNKKMESHYVLLLQLLGIVNELKDRCYELTDEVGANQDLITILRQSLLKSNRQIELVKRMEEQKSPQERISMILEKESELTALQLNAASYNREIRILKEQNKQYERKIEELSAEIDAFRESVRSKEELIMKIYSEQGGNNVQGHLDGSVDDVEVPEGILVDFGSSSTDENAQRVFDEAAVNDVTEMRDLVMGYRNQNMFLNQEVLELQKIVQSLEGRERRITRQNFDIEACYYQLKSRYIMVLNHFRASKNDSRVLEPGVIEALIDETNWTTNKKTLNNDKIETRLTDSLGFYLNDDRKRHQLRPTDMFEVAAELKSISDEIVGQQEMEQNPQYIEWLQKWDSFLVNSAVRPLKPTTELKNLVRTGIPKTYRPRVWKSLVNYVVGDEKADLGNGYYETLLRKVNAISINTVENDSALKQIDLDLARTLPTNKFFDEPKSEKIIVLRRVLCAYRFHNKSVGYCQGLNRLAAIALLFLEESDAFWFLVACVEHLQPSAYYTSTLLCAVADQKVLRDLVSEKLPKLSSHLRKFEVDLSAFTLSWFLTCFVDVFPHTIYLNLFDVFLYEGNKVLFRFALGILKLAETSVLECKSIGAVHASLSRVAQHVPNFKTLAQIAFNDLNPFPQKGIEMKRQFYLSQLTATQ</sequence>
<dbReference type="InterPro" id="IPR000195">
    <property type="entry name" value="Rab-GAP-TBC_dom"/>
</dbReference>
<accession>A0A498SFN4</accession>
<dbReference type="SUPFAM" id="SSF47923">
    <property type="entry name" value="Ypt/Rab-GAP domain of gyp1p"/>
    <property type="match status" value="2"/>
</dbReference>
<dbReference type="Gene3D" id="1.10.472.80">
    <property type="entry name" value="Ypt/Rab-GAP domain of gyp1p, domain 3"/>
    <property type="match status" value="1"/>
</dbReference>
<dbReference type="Gene3D" id="2.30.29.30">
    <property type="entry name" value="Pleckstrin-homology domain (PH domain)/Phosphotyrosine-binding domain (PTB)"/>
    <property type="match status" value="1"/>
</dbReference>
<dbReference type="Gene3D" id="1.10.10.750">
    <property type="entry name" value="Ypt/Rab-GAP domain of gyp1p, domain 1"/>
    <property type="match status" value="1"/>
</dbReference>
<feature type="domain" description="Rab-GAP TBC" evidence="3">
    <location>
        <begin position="642"/>
        <end position="842"/>
    </location>
</feature>
<dbReference type="Pfam" id="PF00566">
    <property type="entry name" value="RabGAP-TBC"/>
    <property type="match status" value="1"/>
</dbReference>
<feature type="domain" description="PH" evidence="2">
    <location>
        <begin position="15"/>
        <end position="121"/>
    </location>
</feature>
<dbReference type="CDD" id="cd01265">
    <property type="entry name" value="PH_TBC1D2A"/>
    <property type="match status" value="1"/>
</dbReference>
<reference evidence="4 5" key="1">
    <citation type="submission" date="2018-08" db="EMBL/GenBank/DDBJ databases">
        <authorList>
            <person name="Laetsch R D."/>
            <person name="Stevens L."/>
            <person name="Kumar S."/>
            <person name="Blaxter L. M."/>
        </authorList>
    </citation>
    <scope>NUCLEOTIDE SEQUENCE [LARGE SCALE GENOMIC DNA]</scope>
</reference>
<dbReference type="GO" id="GO:0005096">
    <property type="term" value="F:GTPase activator activity"/>
    <property type="evidence" value="ECO:0007669"/>
    <property type="project" value="TreeGrafter"/>
</dbReference>
<dbReference type="PROSITE" id="PS50003">
    <property type="entry name" value="PH_DOMAIN"/>
    <property type="match status" value="1"/>
</dbReference>
<dbReference type="PROSITE" id="PS50086">
    <property type="entry name" value="TBC_RABGAP"/>
    <property type="match status" value="1"/>
</dbReference>
<evidence type="ECO:0000259" key="2">
    <source>
        <dbReference type="PROSITE" id="PS50003"/>
    </source>
</evidence>
<feature type="coiled-coil region" evidence="1">
    <location>
        <begin position="349"/>
        <end position="404"/>
    </location>
</feature>
<dbReference type="STRING" id="6277.A0A498SFN4"/>
<name>A0A498SFN4_ACAVI</name>
<dbReference type="SUPFAM" id="SSF50729">
    <property type="entry name" value="PH domain-like"/>
    <property type="match status" value="1"/>
</dbReference>
<evidence type="ECO:0000313" key="4">
    <source>
        <dbReference type="EMBL" id="VBB27918.1"/>
    </source>
</evidence>
<organism evidence="4 5">
    <name type="scientific">Acanthocheilonema viteae</name>
    <name type="common">Filarial nematode worm</name>
    <name type="synonym">Dipetalonema viteae</name>
    <dbReference type="NCBI Taxonomy" id="6277"/>
    <lineage>
        <taxon>Eukaryota</taxon>
        <taxon>Metazoa</taxon>
        <taxon>Ecdysozoa</taxon>
        <taxon>Nematoda</taxon>
        <taxon>Chromadorea</taxon>
        <taxon>Rhabditida</taxon>
        <taxon>Spirurina</taxon>
        <taxon>Spiruromorpha</taxon>
        <taxon>Filarioidea</taxon>
        <taxon>Onchocercidae</taxon>
        <taxon>Acanthocheilonema</taxon>
    </lineage>
</organism>
<evidence type="ECO:0000259" key="3">
    <source>
        <dbReference type="PROSITE" id="PS50086"/>
    </source>
</evidence>
<dbReference type="Gene3D" id="1.10.8.270">
    <property type="entry name" value="putative rabgap domain of human tbc1 domain family member 14 like domains"/>
    <property type="match status" value="1"/>
</dbReference>
<evidence type="ECO:0008006" key="6">
    <source>
        <dbReference type="Google" id="ProtNLM"/>
    </source>
</evidence>